<keyword evidence="5" id="KW-1185">Reference proteome</keyword>
<dbReference type="PROSITE" id="PS50234">
    <property type="entry name" value="VWFA"/>
    <property type="match status" value="1"/>
</dbReference>
<dbReference type="SMART" id="SM00327">
    <property type="entry name" value="VWA"/>
    <property type="match status" value="1"/>
</dbReference>
<feature type="compositionally biased region" description="Basic and acidic residues" evidence="1">
    <location>
        <begin position="721"/>
        <end position="732"/>
    </location>
</feature>
<dbReference type="InterPro" id="IPR055384">
    <property type="entry name" value="DUF7604"/>
</dbReference>
<keyword evidence="2" id="KW-1133">Transmembrane helix</keyword>
<feature type="domain" description="VWFA" evidence="3">
    <location>
        <begin position="388"/>
        <end position="605"/>
    </location>
</feature>
<evidence type="ECO:0000313" key="4">
    <source>
        <dbReference type="EMBL" id="RHC60743.1"/>
    </source>
</evidence>
<dbReference type="SUPFAM" id="SSF53300">
    <property type="entry name" value="vWA-like"/>
    <property type="match status" value="1"/>
</dbReference>
<feature type="compositionally biased region" description="Basic and acidic residues" evidence="1">
    <location>
        <begin position="116"/>
        <end position="137"/>
    </location>
</feature>
<organism evidence="4 5">
    <name type="scientific">Anaerobutyricum hallii</name>
    <dbReference type="NCBI Taxonomy" id="39488"/>
    <lineage>
        <taxon>Bacteria</taxon>
        <taxon>Bacillati</taxon>
        <taxon>Bacillota</taxon>
        <taxon>Clostridia</taxon>
        <taxon>Lachnospirales</taxon>
        <taxon>Lachnospiraceae</taxon>
        <taxon>Anaerobutyricum</taxon>
    </lineage>
</organism>
<keyword evidence="2" id="KW-0812">Transmembrane</keyword>
<feature type="region of interest" description="Disordered" evidence="1">
    <location>
        <begin position="36"/>
        <end position="193"/>
    </location>
</feature>
<gene>
    <name evidence="4" type="ORF">DW833_13905</name>
</gene>
<feature type="transmembrane region" description="Helical" evidence="2">
    <location>
        <begin position="1045"/>
        <end position="1065"/>
    </location>
</feature>
<dbReference type="Gene3D" id="2.60.40.1140">
    <property type="entry name" value="Collagen-binding surface protein Cna, B-type domain"/>
    <property type="match status" value="1"/>
</dbReference>
<dbReference type="Pfam" id="PF13519">
    <property type="entry name" value="VWA_2"/>
    <property type="match status" value="1"/>
</dbReference>
<feature type="compositionally biased region" description="Polar residues" evidence="1">
    <location>
        <begin position="36"/>
        <end position="45"/>
    </location>
</feature>
<dbReference type="AlphaFoldDB" id="A0A414B2F6"/>
<name>A0A414B2F6_9FIRM</name>
<evidence type="ECO:0000313" key="5">
    <source>
        <dbReference type="Proteomes" id="UP000284621"/>
    </source>
</evidence>
<evidence type="ECO:0000259" key="3">
    <source>
        <dbReference type="PROSITE" id="PS50234"/>
    </source>
</evidence>
<dbReference type="PANTHER" id="PTHR36812:SF9">
    <property type="entry name" value="MYB-LIKE PROTEIN X ISOFORM X1"/>
    <property type="match status" value="1"/>
</dbReference>
<sequence length="1072" mass="118647">MWKKVKRILSCILALILLLSLIDGQQFFVRAESEVKATQTEQASNKMEETETSSGKEEGSEANNKENGKQEEGTQKEELSTKATEKTTETKNEDGKVDKPDNLNKENENNGQENGGKNEEKETGDKGEETTKEKAEEASAEEDTAQETEDKKQIDATDDTQGRTNQQDENVPAMAQRGTDASEKETEYVPKSQPQGVSIKVYAKENVFPEGTTMKVKELTNKELDSAQNVLEKGNVSYDGFLGYDISFYNKEGKEIEPEEGSVRVEVDMNLNLLPKDLQMDTLQMQHLKEEKKDRTVETVAKAADHKLSVSKSKVTAKFEVKSFSDFILTWNIDATPADPLETGDNAASIEKQINHEKYATLRDDGTYDLTLTVAGKKGTETNKAKLDVIYILDKSGSMKESMKESMKGSFGGTSKRIAASNAITKLTKSLKQNANIDARFSIVTFSGSKGNTQKAWDDANVEVNWTTDAGTIEGGSQPASNGGTNYQAGIRTAKELLTSKRARAMTAVIFISDGDPTFYYNPDGYTRGDGNNDGNGGADNLKVCLDAAKNEIANLGVNYFYTVGVGKASDYVNLSDLCSASGVSGAKNFDGTNTDELTKAFSTIESDILTFLCSNVSIQDVLSENVEVVKDKDGVFKSLKIVVTGKDGKTIVEGDNKVTFQDGTQNVTLKAGYDSKTKTITLDFPAEYQLNAEYTYKVIANIDATEKAYENYRKNLTDNKDENEKGYKDAADAGTGTHAGEKGMYTNENSEAKMTYTFRGEEYTELYDKPVIKLHPGKLILEKEVEGLDSLTPEQLERYKANLKFKIKVKTKNDTSVKEEEITLTDLAKESNGNEDSGNSSNTNKRNKYIYTVMEGINPGSFYEITEDGGEVEGYIWETAADKKSENGTIAKDETEKVSFKNTYSRKKFPLIINKTVEGNMSEKRKEFAFSITLKDANGAAYELSDEEIKDVGFSTKGEDQKGVYTFTLKDGESKEFSLPYGCKYTISEEDYSSSGYKTYIGEKKEENQKRTTEEETLTQKTEINFLNKKEVIPPTGVETTMTAWLLMTGVTLLLGAVFLLFGIRRKRFVA</sequence>
<proteinExistence type="predicted"/>
<reference evidence="4 5" key="1">
    <citation type="submission" date="2018-08" db="EMBL/GenBank/DDBJ databases">
        <title>A genome reference for cultivated species of the human gut microbiota.</title>
        <authorList>
            <person name="Zou Y."/>
            <person name="Xue W."/>
            <person name="Luo G."/>
        </authorList>
    </citation>
    <scope>NUCLEOTIDE SEQUENCE [LARGE SCALE GENOMIC DNA]</scope>
    <source>
        <strain evidence="4 5">AM34-3LB</strain>
    </source>
</reference>
<dbReference type="Gene3D" id="3.40.50.410">
    <property type="entry name" value="von Willebrand factor, type A domain"/>
    <property type="match status" value="1"/>
</dbReference>
<dbReference type="PANTHER" id="PTHR36812">
    <property type="entry name" value="NEUROFILAMENT TRIPLET M PROTEIN-LIKE PROTEIN"/>
    <property type="match status" value="1"/>
</dbReference>
<dbReference type="InterPro" id="IPR002035">
    <property type="entry name" value="VWF_A"/>
</dbReference>
<comment type="caution">
    <text evidence="4">The sequence shown here is derived from an EMBL/GenBank/DDBJ whole genome shotgun (WGS) entry which is preliminary data.</text>
</comment>
<feature type="region of interest" description="Disordered" evidence="1">
    <location>
        <begin position="721"/>
        <end position="745"/>
    </location>
</feature>
<evidence type="ECO:0000256" key="1">
    <source>
        <dbReference type="SAM" id="MobiDB-lite"/>
    </source>
</evidence>
<dbReference type="RefSeq" id="WP_118381625.1">
    <property type="nucleotide sequence ID" value="NZ_CABJFJ010000019.1"/>
</dbReference>
<dbReference type="InterPro" id="IPR036465">
    <property type="entry name" value="vWFA_dom_sf"/>
</dbReference>
<dbReference type="InterPro" id="IPR055382">
    <property type="entry name" value="DUF7601"/>
</dbReference>
<dbReference type="CDD" id="cd00198">
    <property type="entry name" value="vWFA"/>
    <property type="match status" value="1"/>
</dbReference>
<protein>
    <submittedName>
        <fullName evidence="4">VWA domain-containing protein</fullName>
    </submittedName>
</protein>
<feature type="compositionally biased region" description="Basic and acidic residues" evidence="1">
    <location>
        <begin position="46"/>
        <end position="108"/>
    </location>
</feature>
<feature type="compositionally biased region" description="Acidic residues" evidence="1">
    <location>
        <begin position="138"/>
        <end position="147"/>
    </location>
</feature>
<dbReference type="EMBL" id="QSID01000019">
    <property type="protein sequence ID" value="RHC60743.1"/>
    <property type="molecule type" value="Genomic_DNA"/>
</dbReference>
<keyword evidence="2" id="KW-0472">Membrane</keyword>
<dbReference type="Proteomes" id="UP000284621">
    <property type="component" value="Unassembled WGS sequence"/>
</dbReference>
<dbReference type="Pfam" id="PF24547">
    <property type="entry name" value="DUF7601"/>
    <property type="match status" value="1"/>
</dbReference>
<evidence type="ECO:0000256" key="2">
    <source>
        <dbReference type="SAM" id="Phobius"/>
    </source>
</evidence>
<dbReference type="Pfam" id="PF24558">
    <property type="entry name" value="DUF7604"/>
    <property type="match status" value="1"/>
</dbReference>
<accession>A0A414B2F6</accession>